<dbReference type="Proteomes" id="UP000008021">
    <property type="component" value="Chromosome 10"/>
</dbReference>
<feature type="compositionally biased region" description="Low complexity" evidence="1">
    <location>
        <begin position="53"/>
        <end position="65"/>
    </location>
</feature>
<reference evidence="2" key="2">
    <citation type="submission" date="2018-05" db="EMBL/GenBank/DDBJ databases">
        <title>OmerRS3 (Oryza meridionalis Reference Sequence Version 3).</title>
        <authorList>
            <person name="Zhang J."/>
            <person name="Kudrna D."/>
            <person name="Lee S."/>
            <person name="Talag J."/>
            <person name="Welchert J."/>
            <person name="Wing R.A."/>
        </authorList>
    </citation>
    <scope>NUCLEOTIDE SEQUENCE [LARGE SCALE GENOMIC DNA]</scope>
    <source>
        <strain evidence="2">cv. OR44</strain>
    </source>
</reference>
<dbReference type="Gramene" id="OMERI10G06900.1">
    <property type="protein sequence ID" value="OMERI10G06900.1"/>
    <property type="gene ID" value="OMERI10G06900"/>
</dbReference>
<feature type="region of interest" description="Disordered" evidence="1">
    <location>
        <begin position="24"/>
        <end position="91"/>
    </location>
</feature>
<proteinExistence type="predicted"/>
<reference evidence="2" key="1">
    <citation type="submission" date="2015-04" db="UniProtKB">
        <authorList>
            <consortium name="EnsemblPlants"/>
        </authorList>
    </citation>
    <scope>IDENTIFICATION</scope>
</reference>
<feature type="compositionally biased region" description="Polar residues" evidence="1">
    <location>
        <begin position="72"/>
        <end position="82"/>
    </location>
</feature>
<dbReference type="EnsemblPlants" id="OMERI10G06900.1">
    <property type="protein sequence ID" value="OMERI10G06900.1"/>
    <property type="gene ID" value="OMERI10G06900"/>
</dbReference>
<protein>
    <submittedName>
        <fullName evidence="2">Uncharacterized protein</fullName>
    </submittedName>
</protein>
<feature type="compositionally biased region" description="Gly residues" evidence="1">
    <location>
        <begin position="24"/>
        <end position="36"/>
    </location>
</feature>
<dbReference type="HOGENOM" id="CLU_1909983_0_0_1"/>
<evidence type="ECO:0000313" key="3">
    <source>
        <dbReference type="Proteomes" id="UP000008021"/>
    </source>
</evidence>
<evidence type="ECO:0000256" key="1">
    <source>
        <dbReference type="SAM" id="MobiDB-lite"/>
    </source>
</evidence>
<dbReference type="AlphaFoldDB" id="A0A0E0EXN3"/>
<keyword evidence="3" id="KW-1185">Reference proteome</keyword>
<name>A0A0E0EXN3_9ORYZ</name>
<accession>A0A0E0EXN3</accession>
<evidence type="ECO:0000313" key="2">
    <source>
        <dbReference type="EnsemblPlants" id="OMERI10G06900.1"/>
    </source>
</evidence>
<organism evidence="2">
    <name type="scientific">Oryza meridionalis</name>
    <dbReference type="NCBI Taxonomy" id="40149"/>
    <lineage>
        <taxon>Eukaryota</taxon>
        <taxon>Viridiplantae</taxon>
        <taxon>Streptophyta</taxon>
        <taxon>Embryophyta</taxon>
        <taxon>Tracheophyta</taxon>
        <taxon>Spermatophyta</taxon>
        <taxon>Magnoliopsida</taxon>
        <taxon>Liliopsida</taxon>
        <taxon>Poales</taxon>
        <taxon>Poaceae</taxon>
        <taxon>BOP clade</taxon>
        <taxon>Oryzoideae</taxon>
        <taxon>Oryzeae</taxon>
        <taxon>Oryzinae</taxon>
        <taxon>Oryza</taxon>
    </lineage>
</organism>
<sequence length="133" mass="13620">MESTNEPLGTSCFSSILSNKGDGGFAVLGVGVGRPDGGASADGVRERKRWRQGPRSGRGRAAAAGWPDATRQRSNASSSGGDPNTEAVNDKVVATLEKLSRGGGAGRDTPTVGTPLLCAAFYSSTSNSRRFCA</sequence>